<accession>A0A235EFK8</accession>
<dbReference type="GO" id="GO:0016747">
    <property type="term" value="F:acyltransferase activity, transferring groups other than amino-acyl groups"/>
    <property type="evidence" value="ECO:0007669"/>
    <property type="project" value="InterPro"/>
</dbReference>
<dbReference type="InterPro" id="IPR000182">
    <property type="entry name" value="GNAT_dom"/>
</dbReference>
<name>A0A235EFK8_9BURK</name>
<gene>
    <name evidence="4" type="ORF">CBY09_23145</name>
</gene>
<organism evidence="4 5">
    <name type="scientific">Acidovorax kalamii</name>
    <dbReference type="NCBI Taxonomy" id="2004485"/>
    <lineage>
        <taxon>Bacteria</taxon>
        <taxon>Pseudomonadati</taxon>
        <taxon>Pseudomonadota</taxon>
        <taxon>Betaproteobacteria</taxon>
        <taxon>Burkholderiales</taxon>
        <taxon>Comamonadaceae</taxon>
        <taxon>Acidovorax</taxon>
    </lineage>
</organism>
<dbReference type="RefSeq" id="WP_094291924.1">
    <property type="nucleotide sequence ID" value="NZ_NOIG01000017.1"/>
</dbReference>
<feature type="domain" description="N-acetyltransferase" evidence="3">
    <location>
        <begin position="21"/>
        <end position="186"/>
    </location>
</feature>
<evidence type="ECO:0000256" key="2">
    <source>
        <dbReference type="ARBA" id="ARBA00023315"/>
    </source>
</evidence>
<dbReference type="Pfam" id="PF00583">
    <property type="entry name" value="Acetyltransf_1"/>
    <property type="match status" value="1"/>
</dbReference>
<protein>
    <submittedName>
        <fullName evidence="4">GNAT family N-acetyltransferase</fullName>
    </submittedName>
</protein>
<dbReference type="EMBL" id="NOIG01000017">
    <property type="protein sequence ID" value="OYD47769.1"/>
    <property type="molecule type" value="Genomic_DNA"/>
</dbReference>
<comment type="caution">
    <text evidence="4">The sequence shown here is derived from an EMBL/GenBank/DDBJ whole genome shotgun (WGS) entry which is preliminary data.</text>
</comment>
<proteinExistence type="predicted"/>
<keyword evidence="2" id="KW-0012">Acyltransferase</keyword>
<dbReference type="OrthoDB" id="9799092at2"/>
<reference evidence="4 5" key="1">
    <citation type="submission" date="2017-07" db="EMBL/GenBank/DDBJ databases">
        <title>Acidovorax KNDSW TSA 6 genome sequence and assembly.</title>
        <authorList>
            <person name="Mayilraj S."/>
        </authorList>
    </citation>
    <scope>NUCLEOTIDE SEQUENCE [LARGE SCALE GENOMIC DNA]</scope>
    <source>
        <strain evidence="4 5">KNDSW-TSA6</strain>
    </source>
</reference>
<evidence type="ECO:0000256" key="1">
    <source>
        <dbReference type="ARBA" id="ARBA00022679"/>
    </source>
</evidence>
<evidence type="ECO:0000313" key="4">
    <source>
        <dbReference type="EMBL" id="OYD47769.1"/>
    </source>
</evidence>
<dbReference type="AlphaFoldDB" id="A0A235EFK8"/>
<keyword evidence="1 4" id="KW-0808">Transferase</keyword>
<dbReference type="PANTHER" id="PTHR43877">
    <property type="entry name" value="AMINOALKYLPHOSPHONATE N-ACETYLTRANSFERASE-RELATED-RELATED"/>
    <property type="match status" value="1"/>
</dbReference>
<dbReference type="Proteomes" id="UP000215441">
    <property type="component" value="Unassembled WGS sequence"/>
</dbReference>
<dbReference type="CDD" id="cd04301">
    <property type="entry name" value="NAT_SF"/>
    <property type="match status" value="1"/>
</dbReference>
<dbReference type="SUPFAM" id="SSF55729">
    <property type="entry name" value="Acyl-CoA N-acyltransferases (Nat)"/>
    <property type="match status" value="1"/>
</dbReference>
<dbReference type="Gene3D" id="3.40.630.30">
    <property type="match status" value="1"/>
</dbReference>
<dbReference type="PANTHER" id="PTHR43877:SF2">
    <property type="entry name" value="AMINOALKYLPHOSPHONATE N-ACETYLTRANSFERASE-RELATED"/>
    <property type="match status" value="1"/>
</dbReference>
<dbReference type="InterPro" id="IPR016181">
    <property type="entry name" value="Acyl_CoA_acyltransferase"/>
</dbReference>
<sequence length="199" mass="21029">MTEPLPPATAFAAAAAAANAVHIRPLVAADAVAYKALRDEALRTAPDAFTSDYAASVGRPAQEYAVRFGPLESGVFFLGAFNAAGQLLGCVGCEREQRAQQRHCATVVGMMVAPTAQRRGIGQQLVAACVQAARNVPGLTQLVLTVTASNTHVVRLYEQAGFTAWGLLPRAVVVDNVAYDKLHMLLVLTPDPFPACRSK</sequence>
<evidence type="ECO:0000313" key="5">
    <source>
        <dbReference type="Proteomes" id="UP000215441"/>
    </source>
</evidence>
<evidence type="ECO:0000259" key="3">
    <source>
        <dbReference type="PROSITE" id="PS51186"/>
    </source>
</evidence>
<keyword evidence="5" id="KW-1185">Reference proteome</keyword>
<dbReference type="PROSITE" id="PS51186">
    <property type="entry name" value="GNAT"/>
    <property type="match status" value="1"/>
</dbReference>
<dbReference type="InterPro" id="IPR050832">
    <property type="entry name" value="Bact_Acetyltransf"/>
</dbReference>